<dbReference type="PROSITE" id="PS50048">
    <property type="entry name" value="ZN2_CY6_FUNGAL_2"/>
    <property type="match status" value="1"/>
</dbReference>
<evidence type="ECO:0000256" key="7">
    <source>
        <dbReference type="PROSITE-ProRule" id="PRU00042"/>
    </source>
</evidence>
<evidence type="ECO:0000256" key="3">
    <source>
        <dbReference type="ARBA" id="ARBA00023015"/>
    </source>
</evidence>
<sequence>MPPRLHTTAARPFQCNNPGCNAAYQRKEHLNRHVAHHNQGPRSSCPYCNSTLARSDLLRRHIKNYHPEKEAPPSRAQKACSVCHARKERCDGGYPCTRCQRRGVTCSHTRLERACERQADFNMDLAASVPSSSRWIAQDFIDIYFAQFHPTWPILFRATFKQSEEPCVLLQSMAMIGLWIKGDQAARDTAITFHHKLISAIQAQRSQWYMPETSSPNERTPWPIPTYQSILLQLIFALLVAKQDSTFNLNFRLQLPDSEYELLTSLVETCCRLGLFNYPNMLARFHSSDSIALVWMSVEEIKRFGLALYKLCRLCTRSDSTNKSGSSSGLRNELLTLRDLDFCMPDSDEVWNTLPGSGTEWFRSTALQQTCRNNRDPDGWISQTSAKLYDERVSFDWI</sequence>
<dbReference type="OrthoDB" id="10261408at2759"/>
<name>A0A017S619_ASPRC</name>
<keyword evidence="6" id="KW-0539">Nucleus</keyword>
<keyword evidence="11" id="KW-1185">Reference proteome</keyword>
<dbReference type="SMART" id="SM00066">
    <property type="entry name" value="GAL4"/>
    <property type="match status" value="1"/>
</dbReference>
<dbReference type="CDD" id="cd00067">
    <property type="entry name" value="GAL4"/>
    <property type="match status" value="1"/>
</dbReference>
<dbReference type="PANTHER" id="PTHR47660:SF7">
    <property type="entry name" value="TRANSCRIPTION FACTOR WITH C2H2 AND ZN(2)-CYS(6) DNA BINDING DOMAIN (EUROFUNG)"/>
    <property type="match status" value="1"/>
</dbReference>
<accession>A0A017S619</accession>
<dbReference type="SMART" id="SM00355">
    <property type="entry name" value="ZnF_C2H2"/>
    <property type="match status" value="2"/>
</dbReference>
<dbReference type="Gene3D" id="4.10.240.10">
    <property type="entry name" value="Zn(2)-C6 fungal-type DNA-binding domain"/>
    <property type="match status" value="1"/>
</dbReference>
<gene>
    <name evidence="10" type="ORF">EURHEDRAFT_416250</name>
</gene>
<dbReference type="GO" id="GO:0003677">
    <property type="term" value="F:DNA binding"/>
    <property type="evidence" value="ECO:0007669"/>
    <property type="project" value="UniProtKB-KW"/>
</dbReference>
<evidence type="ECO:0000256" key="6">
    <source>
        <dbReference type="ARBA" id="ARBA00023242"/>
    </source>
</evidence>
<dbReference type="PROSITE" id="PS00463">
    <property type="entry name" value="ZN2_CY6_FUNGAL_1"/>
    <property type="match status" value="1"/>
</dbReference>
<evidence type="ECO:0000256" key="5">
    <source>
        <dbReference type="ARBA" id="ARBA00023163"/>
    </source>
</evidence>
<evidence type="ECO:0000256" key="1">
    <source>
        <dbReference type="ARBA" id="ARBA00022723"/>
    </source>
</evidence>
<evidence type="ECO:0000259" key="9">
    <source>
        <dbReference type="PROSITE" id="PS50157"/>
    </source>
</evidence>
<evidence type="ECO:0000256" key="2">
    <source>
        <dbReference type="ARBA" id="ARBA00022833"/>
    </source>
</evidence>
<dbReference type="InterPro" id="IPR013087">
    <property type="entry name" value="Znf_C2H2_type"/>
</dbReference>
<dbReference type="GO" id="GO:0006351">
    <property type="term" value="P:DNA-templated transcription"/>
    <property type="evidence" value="ECO:0007669"/>
    <property type="project" value="InterPro"/>
</dbReference>
<evidence type="ECO:0000313" key="10">
    <source>
        <dbReference type="EMBL" id="EYE91585.1"/>
    </source>
</evidence>
<proteinExistence type="predicted"/>
<dbReference type="SUPFAM" id="SSF57701">
    <property type="entry name" value="Zn2/Cys6 DNA-binding domain"/>
    <property type="match status" value="1"/>
</dbReference>
<keyword evidence="1" id="KW-0479">Metal-binding</keyword>
<reference evidence="11" key="1">
    <citation type="journal article" date="2014" name="Nat. Commun.">
        <title>Genomic adaptations of the halophilic Dead Sea filamentous fungus Eurotium rubrum.</title>
        <authorList>
            <person name="Kis-Papo T."/>
            <person name="Weig A.R."/>
            <person name="Riley R."/>
            <person name="Persoh D."/>
            <person name="Salamov A."/>
            <person name="Sun H."/>
            <person name="Lipzen A."/>
            <person name="Wasser S.P."/>
            <person name="Rambold G."/>
            <person name="Grigoriev I.V."/>
            <person name="Nevo E."/>
        </authorList>
    </citation>
    <scope>NUCLEOTIDE SEQUENCE [LARGE SCALE GENOMIC DNA]</scope>
    <source>
        <strain evidence="11">CBS 135680</strain>
    </source>
</reference>
<dbReference type="AlphaFoldDB" id="A0A017S619"/>
<dbReference type="InterPro" id="IPR001138">
    <property type="entry name" value="Zn2Cys6_DnaBD"/>
</dbReference>
<dbReference type="InterPro" id="IPR007219">
    <property type="entry name" value="XnlR_reg_dom"/>
</dbReference>
<dbReference type="Pfam" id="PF00172">
    <property type="entry name" value="Zn_clus"/>
    <property type="match status" value="1"/>
</dbReference>
<dbReference type="STRING" id="1388766.A0A017S619"/>
<keyword evidence="7" id="KW-0863">Zinc-finger</keyword>
<dbReference type="GO" id="GO:0008270">
    <property type="term" value="F:zinc ion binding"/>
    <property type="evidence" value="ECO:0007669"/>
    <property type="project" value="UniProtKB-KW"/>
</dbReference>
<evidence type="ECO:0000259" key="8">
    <source>
        <dbReference type="PROSITE" id="PS50048"/>
    </source>
</evidence>
<organism evidence="10 11">
    <name type="scientific">Aspergillus ruber (strain CBS 135680)</name>
    <dbReference type="NCBI Taxonomy" id="1388766"/>
    <lineage>
        <taxon>Eukaryota</taxon>
        <taxon>Fungi</taxon>
        <taxon>Dikarya</taxon>
        <taxon>Ascomycota</taxon>
        <taxon>Pezizomycotina</taxon>
        <taxon>Eurotiomycetes</taxon>
        <taxon>Eurotiomycetidae</taxon>
        <taxon>Eurotiales</taxon>
        <taxon>Aspergillaceae</taxon>
        <taxon>Aspergillus</taxon>
        <taxon>Aspergillus subgen. Aspergillus</taxon>
    </lineage>
</organism>
<feature type="domain" description="C2H2-type" evidence="9">
    <location>
        <begin position="13"/>
        <end position="37"/>
    </location>
</feature>
<dbReference type="PROSITE" id="PS50157">
    <property type="entry name" value="ZINC_FINGER_C2H2_2"/>
    <property type="match status" value="2"/>
</dbReference>
<keyword evidence="2" id="KW-0862">Zinc</keyword>
<dbReference type="Pfam" id="PF04082">
    <property type="entry name" value="Fungal_trans"/>
    <property type="match status" value="1"/>
</dbReference>
<dbReference type="SUPFAM" id="SSF57667">
    <property type="entry name" value="beta-beta-alpha zinc fingers"/>
    <property type="match status" value="1"/>
</dbReference>
<dbReference type="EMBL" id="KK088443">
    <property type="protein sequence ID" value="EYE91585.1"/>
    <property type="molecule type" value="Genomic_DNA"/>
</dbReference>
<protein>
    <submittedName>
        <fullName evidence="10">Putative C6 and C2H2 transcription factor</fullName>
    </submittedName>
</protein>
<feature type="domain" description="C2H2-type" evidence="9">
    <location>
        <begin position="43"/>
        <end position="71"/>
    </location>
</feature>
<evidence type="ECO:0000313" key="11">
    <source>
        <dbReference type="Proteomes" id="UP000019804"/>
    </source>
</evidence>
<keyword evidence="4" id="KW-0238">DNA-binding</keyword>
<dbReference type="PANTHER" id="PTHR47660">
    <property type="entry name" value="TRANSCRIPTION FACTOR WITH C2H2 AND ZN(2)-CYS(6) DNA BINDING DOMAIN (EUROFUNG)-RELATED-RELATED"/>
    <property type="match status" value="1"/>
</dbReference>
<dbReference type="HOGENOM" id="CLU_037785_0_0_1"/>
<keyword evidence="3" id="KW-0805">Transcription regulation</keyword>
<dbReference type="InterPro" id="IPR036236">
    <property type="entry name" value="Znf_C2H2_sf"/>
</dbReference>
<dbReference type="Gene3D" id="3.30.160.60">
    <property type="entry name" value="Classic Zinc Finger"/>
    <property type="match status" value="1"/>
</dbReference>
<keyword evidence="5" id="KW-0804">Transcription</keyword>
<dbReference type="InterPro" id="IPR036864">
    <property type="entry name" value="Zn2-C6_fun-type_DNA-bd_sf"/>
</dbReference>
<feature type="domain" description="Zn(2)-C6 fungal-type" evidence="8">
    <location>
        <begin position="79"/>
        <end position="108"/>
    </location>
</feature>
<dbReference type="RefSeq" id="XP_040635275.1">
    <property type="nucleotide sequence ID" value="XM_040782909.1"/>
</dbReference>
<dbReference type="Proteomes" id="UP000019804">
    <property type="component" value="Unassembled WGS sequence"/>
</dbReference>
<dbReference type="GeneID" id="63698033"/>
<evidence type="ECO:0000256" key="4">
    <source>
        <dbReference type="ARBA" id="ARBA00023125"/>
    </source>
</evidence>
<dbReference type="GO" id="GO:0000981">
    <property type="term" value="F:DNA-binding transcription factor activity, RNA polymerase II-specific"/>
    <property type="evidence" value="ECO:0007669"/>
    <property type="project" value="InterPro"/>
</dbReference>
<dbReference type="PROSITE" id="PS00028">
    <property type="entry name" value="ZINC_FINGER_C2H2_1"/>
    <property type="match status" value="2"/>
</dbReference>